<dbReference type="NCBIfam" id="NF041462">
    <property type="entry name" value="GalA"/>
    <property type="match status" value="1"/>
</dbReference>
<reference evidence="10" key="1">
    <citation type="submission" date="2016-10" db="EMBL/GenBank/DDBJ databases">
        <title>Sequence of Gallionella enrichment culture.</title>
        <authorList>
            <person name="Poehlein A."/>
            <person name="Muehling M."/>
            <person name="Daniel R."/>
        </authorList>
    </citation>
    <scope>NUCLEOTIDE SEQUENCE</scope>
</reference>
<dbReference type="EMBL" id="MLJW01000290">
    <property type="protein sequence ID" value="OIQ90471.1"/>
    <property type="molecule type" value="Genomic_DNA"/>
</dbReference>
<dbReference type="InterPro" id="IPR013783">
    <property type="entry name" value="Ig-like_fold"/>
</dbReference>
<dbReference type="Pfam" id="PF02837">
    <property type="entry name" value="Glyco_hydro_2_N"/>
    <property type="match status" value="1"/>
</dbReference>
<evidence type="ECO:0000259" key="8">
    <source>
        <dbReference type="Pfam" id="PF18565"/>
    </source>
</evidence>
<feature type="domain" description="Glycoside hydrolase family 2" evidence="8">
    <location>
        <begin position="697"/>
        <end position="758"/>
    </location>
</feature>
<dbReference type="InterPro" id="IPR036156">
    <property type="entry name" value="Beta-gal/glucu_dom_sf"/>
</dbReference>
<dbReference type="Pfam" id="PF22666">
    <property type="entry name" value="Glyco_hydro_2_N2"/>
    <property type="match status" value="1"/>
</dbReference>
<dbReference type="InterPro" id="IPR051913">
    <property type="entry name" value="GH2_Domain-Containing"/>
</dbReference>
<dbReference type="Pfam" id="PF16355">
    <property type="entry name" value="DUF4982"/>
    <property type="match status" value="1"/>
</dbReference>
<dbReference type="PANTHER" id="PTHR42732">
    <property type="entry name" value="BETA-GALACTOSIDASE"/>
    <property type="match status" value="1"/>
</dbReference>
<protein>
    <submittedName>
        <fullName evidence="10">Beta-galactosidase BoGH2A</fullName>
        <ecNumber evidence="10">3.2.1.23</ecNumber>
    </submittedName>
</protein>
<feature type="domain" description="Glycoside hydrolase family 2 catalytic" evidence="5">
    <location>
        <begin position="409"/>
        <end position="517"/>
    </location>
</feature>
<name>A0A1J5REP0_9ZZZZ</name>
<dbReference type="InterPro" id="IPR040605">
    <property type="entry name" value="Glyco_hydro2_dom5"/>
</dbReference>
<organism evidence="10">
    <name type="scientific">mine drainage metagenome</name>
    <dbReference type="NCBI Taxonomy" id="410659"/>
    <lineage>
        <taxon>unclassified sequences</taxon>
        <taxon>metagenomes</taxon>
        <taxon>ecological metagenomes</taxon>
    </lineage>
</organism>
<evidence type="ECO:0000259" key="7">
    <source>
        <dbReference type="Pfam" id="PF16355"/>
    </source>
</evidence>
<dbReference type="InterPro" id="IPR017853">
    <property type="entry name" value="GH"/>
</dbReference>
<keyword evidence="2 10" id="KW-0378">Hydrolase</keyword>
<dbReference type="InterPro" id="IPR054593">
    <property type="entry name" value="Beta-mannosidase-like_N2"/>
</dbReference>
<accession>A0A1J5REP0</accession>
<evidence type="ECO:0000256" key="1">
    <source>
        <dbReference type="ARBA" id="ARBA00007401"/>
    </source>
</evidence>
<feature type="domain" description="Glycosyl hydrolases family 2 sugar binding" evidence="6">
    <location>
        <begin position="108"/>
        <end position="202"/>
    </location>
</feature>
<dbReference type="Pfam" id="PF02836">
    <property type="entry name" value="Glyco_hydro_2_C"/>
    <property type="match status" value="2"/>
</dbReference>
<dbReference type="InterPro" id="IPR006101">
    <property type="entry name" value="Glyco_hydro_2"/>
</dbReference>
<proteinExistence type="inferred from homology"/>
<dbReference type="SUPFAM" id="SSF51445">
    <property type="entry name" value="(Trans)glycosidases"/>
    <property type="match status" value="1"/>
</dbReference>
<feature type="domain" description="Glycoside hydrolase family 2 catalytic" evidence="5">
    <location>
        <begin position="330"/>
        <end position="408"/>
    </location>
</feature>
<comment type="similarity">
    <text evidence="1">Belongs to the glycosyl hydrolase 2 family.</text>
</comment>
<dbReference type="Gene3D" id="2.60.120.260">
    <property type="entry name" value="Galactose-binding domain-like"/>
    <property type="match status" value="2"/>
</dbReference>
<dbReference type="GO" id="GO:0004565">
    <property type="term" value="F:beta-galactosidase activity"/>
    <property type="evidence" value="ECO:0007669"/>
    <property type="project" value="UniProtKB-EC"/>
</dbReference>
<evidence type="ECO:0000256" key="3">
    <source>
        <dbReference type="ARBA" id="ARBA00023295"/>
    </source>
</evidence>
<dbReference type="EC" id="3.2.1.23" evidence="10"/>
<dbReference type="InterPro" id="IPR023232">
    <property type="entry name" value="Glyco_hydro_2_AS"/>
</dbReference>
<dbReference type="Pfam" id="PF18565">
    <property type="entry name" value="Glyco_hydro2_C5"/>
    <property type="match status" value="1"/>
</dbReference>
<evidence type="ECO:0000259" key="4">
    <source>
        <dbReference type="Pfam" id="PF00703"/>
    </source>
</evidence>
<dbReference type="SUPFAM" id="SSF49303">
    <property type="entry name" value="beta-Galactosidase/glucuronidase domain"/>
    <property type="match status" value="1"/>
</dbReference>
<sequence length="959" mass="104920">MITLRNGLFLLLGACALGFASNSARAAASSPREKLLMDFGWKFHLGNDWGPGVSLAKAGTGYGPASVEFSDASWRSVNLPHDWAVELPFDKRADGSHGFKAIGEGFPQNSIAWYRRTFDLNQTDKGKRLWLQFDGVYRDCDVFVNGWIVGHHNSGYMGFRYDITDVVNYHGKNVVAVRVDASRPEGWFYEGAGIYRHVWLVETAPVSVAPDGVFVYSSFKDDVPEGPATIHLQTRVANADNEPTEATVTWTILGPDGSPVASATSAATEVAAASSARVQQVAYVTNPQLWSPEHPTLYKLVTTVVSGSETVDRTETVFGIRTVGFDPNRGFLLNGQPYELKGTCNHQDHAGVGSALPDRLQYFRIARLKAMGSNAYRTSHNAPTPELLEACDRLGMLVMDENRLLGSDAANMSRLESQIRRDRNHPSVVIWSIANEEFSVQGTPQGARVAATMQDAVRRLDATRPITYAAPVGNDYAGINSVIEVRGWNYHPGPDMDAYHREHPEQPEVGTEQGSTVSTRGIYANDPVRGYVSAYDDNAPSWAQTAETWWTYFDARPWLSGGFVWTGFDYRGEPTPYGWPCINSHFGIMDTCGFPKDNFWYYKSWWGNKTVLHLLPHWNWPGKEGQPIDVRALSNCDEVELFLNGKSLGRKTMKKDSELKWMVPYEPGTLSAIGYKDGKQVAETKVETTGPAAAVALAPDRSTINADGQDVSVITVSVKDAEGRVVPVADNLVTFALDGPGRIIGVGNGDPSCHEPDKYIPALPMHTVDIGGWRWEKIPSIYAKDLPEVTVGYDDSKWALADVTVESGPLGPRESGVFRTTFNVTPDELASRAVELWFGKIDGGGSVYLNGQRIGSNGDSRAPSIYDVKALLHPGANTVAVIMENYGAAAGLNKGVKLRLQGQPSTVTWKRSVFNGLAEIIVQSRRRPGTLHLTATSPGLKPVTVELTARDVPLPPAVP</sequence>
<dbReference type="InterPro" id="IPR008979">
    <property type="entry name" value="Galactose-bd-like_sf"/>
</dbReference>
<gene>
    <name evidence="10" type="ORF">GALL_276100</name>
</gene>
<dbReference type="InterPro" id="IPR006104">
    <property type="entry name" value="Glyco_hydro_2_N"/>
</dbReference>
<keyword evidence="3 10" id="KW-0326">Glycosidase</keyword>
<evidence type="ECO:0000259" key="5">
    <source>
        <dbReference type="Pfam" id="PF02836"/>
    </source>
</evidence>
<evidence type="ECO:0000259" key="6">
    <source>
        <dbReference type="Pfam" id="PF02837"/>
    </source>
</evidence>
<dbReference type="SUPFAM" id="SSF49373">
    <property type="entry name" value="Invasin/intimin cell-adhesion fragments"/>
    <property type="match status" value="1"/>
</dbReference>
<dbReference type="InterPro" id="IPR032311">
    <property type="entry name" value="DUF4982"/>
</dbReference>
<dbReference type="InterPro" id="IPR048230">
    <property type="entry name" value="GalA-like"/>
</dbReference>
<dbReference type="AlphaFoldDB" id="A0A1J5REP0"/>
<feature type="domain" description="Beta-mannosidase-like galactose-binding" evidence="9">
    <location>
        <begin position="817"/>
        <end position="885"/>
    </location>
</feature>
<dbReference type="GO" id="GO:0005975">
    <property type="term" value="P:carbohydrate metabolic process"/>
    <property type="evidence" value="ECO:0007669"/>
    <property type="project" value="InterPro"/>
</dbReference>
<dbReference type="SUPFAM" id="SSF49785">
    <property type="entry name" value="Galactose-binding domain-like"/>
    <property type="match status" value="2"/>
</dbReference>
<dbReference type="InterPro" id="IPR006102">
    <property type="entry name" value="Ig-like_GH2"/>
</dbReference>
<dbReference type="Pfam" id="PF00703">
    <property type="entry name" value="Glyco_hydro_2"/>
    <property type="match status" value="1"/>
</dbReference>
<feature type="domain" description="DUF4982" evidence="7">
    <location>
        <begin position="625"/>
        <end position="682"/>
    </location>
</feature>
<evidence type="ECO:0000313" key="10">
    <source>
        <dbReference type="EMBL" id="OIQ90471.1"/>
    </source>
</evidence>
<evidence type="ECO:0000256" key="2">
    <source>
        <dbReference type="ARBA" id="ARBA00022801"/>
    </source>
</evidence>
<comment type="caution">
    <text evidence="10">The sequence shown here is derived from an EMBL/GenBank/DDBJ whole genome shotgun (WGS) entry which is preliminary data.</text>
</comment>
<dbReference type="PANTHER" id="PTHR42732:SF1">
    <property type="entry name" value="BETA-MANNOSIDASE"/>
    <property type="match status" value="1"/>
</dbReference>
<evidence type="ECO:0000259" key="9">
    <source>
        <dbReference type="Pfam" id="PF22666"/>
    </source>
</evidence>
<dbReference type="Gene3D" id="3.20.20.80">
    <property type="entry name" value="Glycosidases"/>
    <property type="match status" value="1"/>
</dbReference>
<dbReference type="InterPro" id="IPR006103">
    <property type="entry name" value="Glyco_hydro_2_cat"/>
</dbReference>
<dbReference type="InterPro" id="IPR008964">
    <property type="entry name" value="Invasin/intimin_cell_adhesion"/>
</dbReference>
<dbReference type="Gene3D" id="2.60.40.10">
    <property type="entry name" value="Immunoglobulins"/>
    <property type="match status" value="3"/>
</dbReference>
<dbReference type="PROSITE" id="PS00608">
    <property type="entry name" value="GLYCOSYL_HYDROL_F2_2"/>
    <property type="match status" value="1"/>
</dbReference>
<feature type="domain" description="Glycoside hydrolase family 2 immunoglobulin-like beta-sandwich" evidence="4">
    <location>
        <begin position="212"/>
        <end position="321"/>
    </location>
</feature>
<dbReference type="PRINTS" id="PR00132">
    <property type="entry name" value="GLHYDRLASE2"/>
</dbReference>